<dbReference type="Gene3D" id="2.40.10.10">
    <property type="entry name" value="Trypsin-like serine proteases"/>
    <property type="match status" value="1"/>
</dbReference>
<dbReference type="SMART" id="SM00020">
    <property type="entry name" value="Tryp_SPc"/>
    <property type="match status" value="1"/>
</dbReference>
<feature type="chain" id="PRO_5013782928" evidence="6">
    <location>
        <begin position="20"/>
        <end position="279"/>
    </location>
</feature>
<evidence type="ECO:0000256" key="4">
    <source>
        <dbReference type="ARBA" id="ARBA00022825"/>
    </source>
</evidence>
<accession>A0A2H1WT95</accession>
<dbReference type="InterPro" id="IPR001254">
    <property type="entry name" value="Trypsin_dom"/>
</dbReference>
<organism evidence="8">
    <name type="scientific">Spodoptera frugiperda</name>
    <name type="common">Fall armyworm</name>
    <dbReference type="NCBI Taxonomy" id="7108"/>
    <lineage>
        <taxon>Eukaryota</taxon>
        <taxon>Metazoa</taxon>
        <taxon>Ecdysozoa</taxon>
        <taxon>Arthropoda</taxon>
        <taxon>Hexapoda</taxon>
        <taxon>Insecta</taxon>
        <taxon>Pterygota</taxon>
        <taxon>Neoptera</taxon>
        <taxon>Endopterygota</taxon>
        <taxon>Lepidoptera</taxon>
        <taxon>Glossata</taxon>
        <taxon>Ditrysia</taxon>
        <taxon>Noctuoidea</taxon>
        <taxon>Noctuidae</taxon>
        <taxon>Amphipyrinae</taxon>
        <taxon>Spodoptera</taxon>
    </lineage>
</organism>
<reference evidence="8" key="1">
    <citation type="submission" date="2016-07" db="EMBL/GenBank/DDBJ databases">
        <authorList>
            <person name="Bretaudeau A."/>
        </authorList>
    </citation>
    <scope>NUCLEOTIDE SEQUENCE</scope>
    <source>
        <strain evidence="8">Rice</strain>
        <tissue evidence="8">Whole body</tissue>
    </source>
</reference>
<comment type="similarity">
    <text evidence="1">Belongs to the peptidase S1 family.</text>
</comment>
<dbReference type="SUPFAM" id="SSF50494">
    <property type="entry name" value="Trypsin-like serine proteases"/>
    <property type="match status" value="1"/>
</dbReference>
<evidence type="ECO:0000256" key="6">
    <source>
        <dbReference type="SAM" id="SignalP"/>
    </source>
</evidence>
<dbReference type="PANTHER" id="PTHR24276:SF98">
    <property type="entry name" value="FI18310P1-RELATED"/>
    <property type="match status" value="1"/>
</dbReference>
<evidence type="ECO:0000256" key="1">
    <source>
        <dbReference type="ARBA" id="ARBA00007664"/>
    </source>
</evidence>
<evidence type="ECO:0000256" key="2">
    <source>
        <dbReference type="ARBA" id="ARBA00022670"/>
    </source>
</evidence>
<gene>
    <name evidence="8" type="ORF">SFRICE_033085</name>
</gene>
<keyword evidence="3" id="KW-0378">Hydrolase</keyword>
<dbReference type="GO" id="GO:0004252">
    <property type="term" value="F:serine-type endopeptidase activity"/>
    <property type="evidence" value="ECO:0007669"/>
    <property type="project" value="InterPro"/>
</dbReference>
<sequence>MKVVLLCACVVGLVGQALAARYHERVGIPMARKIRLQESMRIAGGLASYRGEHPYYAGLIITLKTDITSICGGTLLSNYHVLTIGQCWYDGENEGKSIQVVLGTATLFTGGTRTYADTVTLHSDYDPDTLANDIGIIKMQKYVYFDKYVDSIILPEAYFSSLAGYKAEIIGYGRTSPDAPLDENSTLNDVYVRVMNNTDCAQIYGDSLITRDVMCTSGANGKGACGGDYGGPLVLRRFSNDDDMLVGLVSFTAAAGCNAGFPTGYTRITSHLRWIKKFL</sequence>
<dbReference type="AlphaFoldDB" id="A0A2H1WT95"/>
<evidence type="ECO:0000256" key="3">
    <source>
        <dbReference type="ARBA" id="ARBA00022801"/>
    </source>
</evidence>
<dbReference type="PANTHER" id="PTHR24276">
    <property type="entry name" value="POLYSERASE-RELATED"/>
    <property type="match status" value="1"/>
</dbReference>
<feature type="signal peptide" evidence="6">
    <location>
        <begin position="1"/>
        <end position="19"/>
    </location>
</feature>
<name>A0A2H1WT95_SPOFR</name>
<keyword evidence="6" id="KW-0732">Signal</keyword>
<dbReference type="InterPro" id="IPR009003">
    <property type="entry name" value="Peptidase_S1_PA"/>
</dbReference>
<evidence type="ECO:0000256" key="5">
    <source>
        <dbReference type="ARBA" id="ARBA00023157"/>
    </source>
</evidence>
<dbReference type="GO" id="GO:0006508">
    <property type="term" value="P:proteolysis"/>
    <property type="evidence" value="ECO:0007669"/>
    <property type="project" value="UniProtKB-KW"/>
</dbReference>
<dbReference type="InterPro" id="IPR001314">
    <property type="entry name" value="Peptidase_S1A"/>
</dbReference>
<dbReference type="CDD" id="cd00190">
    <property type="entry name" value="Tryp_SPc"/>
    <property type="match status" value="1"/>
</dbReference>
<dbReference type="InterPro" id="IPR043504">
    <property type="entry name" value="Peptidase_S1_PA_chymotrypsin"/>
</dbReference>
<keyword evidence="4" id="KW-0720">Serine protease</keyword>
<keyword evidence="2" id="KW-0645">Protease</keyword>
<proteinExistence type="inferred from homology"/>
<dbReference type="EMBL" id="ODYU01010895">
    <property type="protein sequence ID" value="SOQ56281.1"/>
    <property type="molecule type" value="Genomic_DNA"/>
</dbReference>
<protein>
    <submittedName>
        <fullName evidence="8">SFRICE_033085</fullName>
    </submittedName>
</protein>
<evidence type="ECO:0000313" key="8">
    <source>
        <dbReference type="EMBL" id="SOQ56281.1"/>
    </source>
</evidence>
<dbReference type="InterPro" id="IPR050430">
    <property type="entry name" value="Peptidase_S1"/>
</dbReference>
<keyword evidence="5" id="KW-1015">Disulfide bond</keyword>
<dbReference type="PRINTS" id="PR00722">
    <property type="entry name" value="CHYMOTRYPSIN"/>
</dbReference>
<feature type="domain" description="Peptidase S1" evidence="7">
    <location>
        <begin position="42"/>
        <end position="279"/>
    </location>
</feature>
<dbReference type="Pfam" id="PF00089">
    <property type="entry name" value="Trypsin"/>
    <property type="match status" value="1"/>
</dbReference>
<dbReference type="PROSITE" id="PS50240">
    <property type="entry name" value="TRYPSIN_DOM"/>
    <property type="match status" value="1"/>
</dbReference>
<evidence type="ECO:0000259" key="7">
    <source>
        <dbReference type="PROSITE" id="PS50240"/>
    </source>
</evidence>